<proteinExistence type="predicted"/>
<sequence length="213" mass="23616">MQLPESEAPLLRALGSSSHATLSRLASDLVGSMPGVCEAICVSVDVVQFGGPSMRDVANDVEWRADQEAHQKLSVFQLEAESVAGLKFAEKGEKRLALLSWVDGMLEIRDQIAILLPLPLSPENRLSDTDTALHVYYKVHLSLVKWRTTPPALAASATKVFTLCLVVNRAFLFVGWRAFSHVANRAFFSNIVFFRNLFDGTLFQSLKVENFSY</sequence>
<protein>
    <submittedName>
        <fullName evidence="1">Uncharacterized protein</fullName>
    </submittedName>
</protein>
<reference evidence="1" key="1">
    <citation type="journal article" date="2020" name="Mol. Plant Microbe Interact.">
        <title>Genome Sequence of the Biocontrol Agent Coniothyrium minitans strain Conio (IMI 134523).</title>
        <authorList>
            <person name="Patel D."/>
            <person name="Shittu T.A."/>
            <person name="Baroncelli R."/>
            <person name="Muthumeenakshi S."/>
            <person name="Osborne T.H."/>
            <person name="Janganan T.K."/>
            <person name="Sreenivasaprasad S."/>
        </authorList>
    </citation>
    <scope>NUCLEOTIDE SEQUENCE</scope>
    <source>
        <strain evidence="1">Conio</strain>
    </source>
</reference>
<dbReference type="Proteomes" id="UP000756921">
    <property type="component" value="Unassembled WGS sequence"/>
</dbReference>
<comment type="caution">
    <text evidence="1">The sequence shown here is derived from an EMBL/GenBank/DDBJ whole genome shotgun (WGS) entry which is preliminary data.</text>
</comment>
<evidence type="ECO:0000313" key="1">
    <source>
        <dbReference type="EMBL" id="KAF9729951.1"/>
    </source>
</evidence>
<dbReference type="EMBL" id="WJXW01000015">
    <property type="protein sequence ID" value="KAF9729951.1"/>
    <property type="molecule type" value="Genomic_DNA"/>
</dbReference>
<organism evidence="1 2">
    <name type="scientific">Paraphaeosphaeria minitans</name>
    <dbReference type="NCBI Taxonomy" id="565426"/>
    <lineage>
        <taxon>Eukaryota</taxon>
        <taxon>Fungi</taxon>
        <taxon>Dikarya</taxon>
        <taxon>Ascomycota</taxon>
        <taxon>Pezizomycotina</taxon>
        <taxon>Dothideomycetes</taxon>
        <taxon>Pleosporomycetidae</taxon>
        <taxon>Pleosporales</taxon>
        <taxon>Massarineae</taxon>
        <taxon>Didymosphaeriaceae</taxon>
        <taxon>Paraphaeosphaeria</taxon>
    </lineage>
</organism>
<keyword evidence="2" id="KW-1185">Reference proteome</keyword>
<gene>
    <name evidence="1" type="ORF">PMIN01_11884</name>
</gene>
<dbReference type="AlphaFoldDB" id="A0A9P6G6D6"/>
<name>A0A9P6G6D6_9PLEO</name>
<evidence type="ECO:0000313" key="2">
    <source>
        <dbReference type="Proteomes" id="UP000756921"/>
    </source>
</evidence>
<accession>A0A9P6G6D6</accession>